<feature type="region of interest" description="Disordered" evidence="1">
    <location>
        <begin position="160"/>
        <end position="342"/>
    </location>
</feature>
<feature type="compositionally biased region" description="Polar residues" evidence="1">
    <location>
        <begin position="1067"/>
        <end position="1082"/>
    </location>
</feature>
<feature type="compositionally biased region" description="Low complexity" evidence="1">
    <location>
        <begin position="30"/>
        <end position="45"/>
    </location>
</feature>
<feature type="region of interest" description="Disordered" evidence="1">
    <location>
        <begin position="407"/>
        <end position="696"/>
    </location>
</feature>
<dbReference type="AlphaFoldDB" id="A0A1E7F3P6"/>
<feature type="compositionally biased region" description="Low complexity" evidence="1">
    <location>
        <begin position="576"/>
        <end position="588"/>
    </location>
</feature>
<feature type="transmembrane region" description="Helical" evidence="2">
    <location>
        <begin position="849"/>
        <end position="871"/>
    </location>
</feature>
<evidence type="ECO:0000313" key="4">
    <source>
        <dbReference type="Proteomes" id="UP000095751"/>
    </source>
</evidence>
<feature type="compositionally biased region" description="Acidic residues" evidence="1">
    <location>
        <begin position="1030"/>
        <end position="1039"/>
    </location>
</feature>
<evidence type="ECO:0000256" key="1">
    <source>
        <dbReference type="SAM" id="MobiDB-lite"/>
    </source>
</evidence>
<feature type="region of interest" description="Disordered" evidence="1">
    <location>
        <begin position="85"/>
        <end position="135"/>
    </location>
</feature>
<feature type="region of interest" description="Disordered" evidence="1">
    <location>
        <begin position="364"/>
        <end position="393"/>
    </location>
</feature>
<feature type="compositionally biased region" description="Acidic residues" evidence="1">
    <location>
        <begin position="412"/>
        <end position="421"/>
    </location>
</feature>
<feature type="compositionally biased region" description="Low complexity" evidence="1">
    <location>
        <begin position="670"/>
        <end position="684"/>
    </location>
</feature>
<protein>
    <submittedName>
        <fullName evidence="3">Uncharacterized protein</fullName>
    </submittedName>
</protein>
<keyword evidence="2" id="KW-1133">Transmembrane helix</keyword>
<organism evidence="3 4">
    <name type="scientific">Fragilariopsis cylindrus CCMP1102</name>
    <dbReference type="NCBI Taxonomy" id="635003"/>
    <lineage>
        <taxon>Eukaryota</taxon>
        <taxon>Sar</taxon>
        <taxon>Stramenopiles</taxon>
        <taxon>Ochrophyta</taxon>
        <taxon>Bacillariophyta</taxon>
        <taxon>Bacillariophyceae</taxon>
        <taxon>Bacillariophycidae</taxon>
        <taxon>Bacillariales</taxon>
        <taxon>Bacillariaceae</taxon>
        <taxon>Fragilariopsis</taxon>
    </lineage>
</organism>
<feature type="compositionally biased region" description="Acidic residues" evidence="1">
    <location>
        <begin position="16"/>
        <end position="27"/>
    </location>
</feature>
<keyword evidence="4" id="KW-1185">Reference proteome</keyword>
<feature type="compositionally biased region" description="Polar residues" evidence="1">
    <location>
        <begin position="633"/>
        <end position="645"/>
    </location>
</feature>
<dbReference type="OrthoDB" id="49583at2759"/>
<feature type="compositionally biased region" description="Polar residues" evidence="1">
    <location>
        <begin position="711"/>
        <end position="725"/>
    </location>
</feature>
<feature type="region of interest" description="Disordered" evidence="1">
    <location>
        <begin position="1"/>
        <end position="61"/>
    </location>
</feature>
<feature type="compositionally biased region" description="Polar residues" evidence="1">
    <location>
        <begin position="101"/>
        <end position="112"/>
    </location>
</feature>
<dbReference type="PANTHER" id="PTHR42264:SF3">
    <property type="entry name" value="F-BOX DOMAIN-CONTAINING PROTEIN-RELATED"/>
    <property type="match status" value="1"/>
</dbReference>
<dbReference type="Proteomes" id="UP000095751">
    <property type="component" value="Unassembled WGS sequence"/>
</dbReference>
<dbReference type="InParanoid" id="A0A1E7F3P6"/>
<feature type="compositionally biased region" description="Basic and acidic residues" evidence="1">
    <location>
        <begin position="1084"/>
        <end position="1093"/>
    </location>
</feature>
<feature type="compositionally biased region" description="Basic residues" evidence="1">
    <location>
        <begin position="321"/>
        <end position="335"/>
    </location>
</feature>
<evidence type="ECO:0000313" key="3">
    <source>
        <dbReference type="EMBL" id="OEU12818.1"/>
    </source>
</evidence>
<feature type="compositionally biased region" description="Low complexity" evidence="1">
    <location>
        <begin position="494"/>
        <end position="510"/>
    </location>
</feature>
<feature type="region of interest" description="Disordered" evidence="1">
    <location>
        <begin position="1001"/>
        <end position="1140"/>
    </location>
</feature>
<feature type="compositionally biased region" description="Gly residues" evidence="1">
    <location>
        <begin position="593"/>
        <end position="603"/>
    </location>
</feature>
<feature type="compositionally biased region" description="Low complexity" evidence="1">
    <location>
        <begin position="160"/>
        <end position="171"/>
    </location>
</feature>
<feature type="compositionally biased region" description="Basic residues" evidence="1">
    <location>
        <begin position="259"/>
        <end position="268"/>
    </location>
</feature>
<name>A0A1E7F3P6_9STRA</name>
<feature type="compositionally biased region" description="Basic residues" evidence="1">
    <location>
        <begin position="368"/>
        <end position="377"/>
    </location>
</feature>
<keyword evidence="2" id="KW-0472">Membrane</keyword>
<feature type="compositionally biased region" description="Polar residues" evidence="1">
    <location>
        <begin position="236"/>
        <end position="258"/>
    </location>
</feature>
<dbReference type="EMBL" id="KV784364">
    <property type="protein sequence ID" value="OEU12818.1"/>
    <property type="molecule type" value="Genomic_DNA"/>
</dbReference>
<sequence>MAAGKKIKRVASSAAADDDDNDYDNDDMYTTCTGTGTIETSTTIGNNDTTNHTNNSPSNDVETIISCNNGKKKKLPVPVPISIKKHPPKRSVSTPLKKVQNKIQRSVSSEDTISLMARKKHAPKPPPKTSRNTIQRSVSTPLKKIQRSVSTEDTISIMASSSASQHSNVSSGITPVTKQGRHQHAAAATTAVSSLSPTTLRLHPPTLKPKPLPKRSRNTIQRSVSTPLKKVHSRIQRSVSTEDTSSASQHSNVSSGTTKLKKEKHKHVAAAAAAASLSPTLRQPQPKPPPKIRNKIQRSVSTPLKKIQRTISAEDTISLSSKKRRKHIPGAKIKRSVSSTLTGSSIIDEKDTDEVSILTGDSLSISSKPKKKKRPRNKTLNNNDSNNNSKSFSSLSSSVRFAYFQKNLNGDDNNDDEENYDENANANDNVKIRKKNTKNNKFATNDPNVKLKILPDGTTKVSLPKQKRTSSNDCDIDNSDEMSSSLTRSSKPPTNTTNNNNKNKITNNNNRLMRGKSGIALSSPSSSISASTNQNKQLQQKQRLVPPNRLATRKKMMSNVRSVSADHLNEMKRMGSSNSTSASSTNTNKIRNGGIGGSGGGGRLSSTRGGPPPRRGMKRNASAPIGGGRTVKSAPSSASLSQKTAGQPLRFIRRQQSQSLQEKSSHMEPQQATEQQQKQLSSSLLRRKRSKDMTPNDHVEMLDELVSFQNRPPITNNFTNNKSLPSNSYHSTASASTSSSNHHSAGYSGGGGGGRNNDEIIKSSMHSTNSSSYASARRPSVVFDISAEANYASDDDDSMIEEVPIKFDGGGDSKENLFEDDPQWKVALRYMRLLAPHKGETDLKRNIRLFTWTAMLLDFIAAMVAVTTYKGATKCCDDPIFDILLDLNWDILFRVVTALYIVLVLAEIIPVIKKGMPFNIVNPTIGFIITIGMFFDDSIAEAVAMWVIEALAIFFEFLVYRVNARIFRETNDRLKQIDESLENVKKSRRLILETSRHNSRYYSSQNSTDDMEMNGRKSPLGSKILHQYDGDSDSGDDGDSLSGHSFGDDDDDDGDFSEPSFDEEKNTTIPETAVSSQRIIKSTKSRETIERPARNPALTTSLSRNPNIQRTKSTNSNLETNSSAHSYCTSGRGRTPTIPGERKQNQLLRDRRILREKKKAQEKDLQYHFLGTILNVSLAVIALILIIAIASTWLQGRRYLPGL</sequence>
<feature type="compositionally biased region" description="Polar residues" evidence="1">
    <location>
        <begin position="1097"/>
        <end position="1129"/>
    </location>
</feature>
<feature type="compositionally biased region" description="Polar residues" evidence="1">
    <location>
        <begin position="46"/>
        <end position="61"/>
    </location>
</feature>
<feature type="transmembrane region" description="Helical" evidence="2">
    <location>
        <begin position="1167"/>
        <end position="1194"/>
    </location>
</feature>
<feature type="compositionally biased region" description="Low complexity" evidence="1">
    <location>
        <begin position="378"/>
        <end position="393"/>
    </location>
</feature>
<accession>A0A1E7F3P6</accession>
<feature type="compositionally biased region" description="Low complexity" evidence="1">
    <location>
        <begin position="185"/>
        <end position="205"/>
    </location>
</feature>
<proteinExistence type="predicted"/>
<feature type="region of interest" description="Disordered" evidence="1">
    <location>
        <begin position="711"/>
        <end position="773"/>
    </location>
</feature>
<feature type="compositionally biased region" description="Polar residues" evidence="1">
    <location>
        <begin position="481"/>
        <end position="493"/>
    </location>
</feature>
<feature type="transmembrane region" description="Helical" evidence="2">
    <location>
        <begin position="891"/>
        <end position="909"/>
    </location>
</feature>
<evidence type="ECO:0000256" key="2">
    <source>
        <dbReference type="SAM" id="Phobius"/>
    </source>
</evidence>
<feature type="compositionally biased region" description="Polar residues" evidence="1">
    <location>
        <begin position="764"/>
        <end position="773"/>
    </location>
</feature>
<gene>
    <name evidence="3" type="ORF">FRACYDRAFT_244093</name>
</gene>
<reference evidence="3 4" key="1">
    <citation type="submission" date="2016-09" db="EMBL/GenBank/DDBJ databases">
        <title>Extensive genetic diversity and differential bi-allelic expression allows diatom success in the polar Southern Ocean.</title>
        <authorList>
            <consortium name="DOE Joint Genome Institute"/>
            <person name="Mock T."/>
            <person name="Otillar R.P."/>
            <person name="Strauss J."/>
            <person name="Dupont C."/>
            <person name="Frickenhaus S."/>
            <person name="Maumus F."/>
            <person name="Mcmullan M."/>
            <person name="Sanges R."/>
            <person name="Schmutz J."/>
            <person name="Toseland A."/>
            <person name="Valas R."/>
            <person name="Veluchamy A."/>
            <person name="Ward B.J."/>
            <person name="Allen A."/>
            <person name="Barry K."/>
            <person name="Falciatore A."/>
            <person name="Ferrante M."/>
            <person name="Fortunato A.E."/>
            <person name="Gloeckner G."/>
            <person name="Gruber A."/>
            <person name="Hipkin R."/>
            <person name="Janech M."/>
            <person name="Kroth P."/>
            <person name="Leese F."/>
            <person name="Lindquist E."/>
            <person name="Lyon B.R."/>
            <person name="Martin J."/>
            <person name="Mayer C."/>
            <person name="Parker M."/>
            <person name="Quesneville H."/>
            <person name="Raymond J."/>
            <person name="Uhlig C."/>
            <person name="Valentin K.U."/>
            <person name="Worden A.Z."/>
            <person name="Armbrust E.V."/>
            <person name="Bowler C."/>
            <person name="Green B."/>
            <person name="Moulton V."/>
            <person name="Van Oosterhout C."/>
            <person name="Grigoriev I."/>
        </authorList>
    </citation>
    <scope>NUCLEOTIDE SEQUENCE [LARGE SCALE GENOMIC DNA]</scope>
    <source>
        <strain evidence="3 4">CCMP1102</strain>
    </source>
</reference>
<dbReference type="PANTHER" id="PTHR42264">
    <property type="entry name" value="EPHRIN_REC_LIKE DOMAIN-CONTAINING PROTEIN"/>
    <property type="match status" value="1"/>
</dbReference>
<feature type="compositionally biased region" description="Polar residues" evidence="1">
    <location>
        <begin position="309"/>
        <end position="320"/>
    </location>
</feature>
<feature type="compositionally biased region" description="Low complexity" evidence="1">
    <location>
        <begin position="517"/>
        <end position="544"/>
    </location>
</feature>
<keyword evidence="2" id="KW-0812">Transmembrane</keyword>
<feature type="compositionally biased region" description="Low complexity" evidence="1">
    <location>
        <begin position="726"/>
        <end position="746"/>
    </location>
</feature>
<feature type="transmembrane region" description="Helical" evidence="2">
    <location>
        <begin position="941"/>
        <end position="960"/>
    </location>
</feature>
<dbReference type="KEGG" id="fcy:FRACYDRAFT_244093"/>